<dbReference type="AlphaFoldDB" id="A0A8J6JBN7"/>
<dbReference type="Proteomes" id="UP000607645">
    <property type="component" value="Unassembled WGS sequence"/>
</dbReference>
<evidence type="ECO:0000256" key="1">
    <source>
        <dbReference type="SAM" id="Phobius"/>
    </source>
</evidence>
<dbReference type="RefSeq" id="WP_186918752.1">
    <property type="nucleotide sequence ID" value="NZ_JACOPQ010000003.1"/>
</dbReference>
<keyword evidence="1" id="KW-0812">Transmembrane</keyword>
<keyword evidence="1" id="KW-1133">Transmembrane helix</keyword>
<sequence length="195" mass="20964">MERPSIAAAQGLHKVLLGEILLMAALLLYGVAQLLLLLPMMYLGSLVNLAGFVMILIGLAGAAPAHVCYRSALWCAAANVIVSGAYGVVTAELFQTVLAVCSVGLELVTVFFICRATAGLFVEAGELETAYSSAWIWRVYAGLTVLSLLSNLAIVFFYGSMTSAVLYISYLFLRLAGETVYLIYLVRSRRILLGI</sequence>
<gene>
    <name evidence="2" type="ORF">H8S62_05755</name>
</gene>
<feature type="transmembrane region" description="Helical" evidence="1">
    <location>
        <begin position="12"/>
        <end position="36"/>
    </location>
</feature>
<feature type="transmembrane region" description="Helical" evidence="1">
    <location>
        <begin position="93"/>
        <end position="114"/>
    </location>
</feature>
<feature type="transmembrane region" description="Helical" evidence="1">
    <location>
        <begin position="164"/>
        <end position="186"/>
    </location>
</feature>
<accession>A0A8J6JBN7</accession>
<proteinExistence type="predicted"/>
<feature type="transmembrane region" description="Helical" evidence="1">
    <location>
        <begin position="42"/>
        <end position="60"/>
    </location>
</feature>
<name>A0A8J6JBN7_9FIRM</name>
<comment type="caution">
    <text evidence="2">The sequence shown here is derived from an EMBL/GenBank/DDBJ whole genome shotgun (WGS) entry which is preliminary data.</text>
</comment>
<feature type="transmembrane region" description="Helical" evidence="1">
    <location>
        <begin position="135"/>
        <end position="158"/>
    </location>
</feature>
<evidence type="ECO:0000313" key="3">
    <source>
        <dbReference type="Proteomes" id="UP000607645"/>
    </source>
</evidence>
<keyword evidence="3" id="KW-1185">Reference proteome</keyword>
<keyword evidence="1" id="KW-0472">Membrane</keyword>
<dbReference type="EMBL" id="JACOPQ010000003">
    <property type="protein sequence ID" value="MBC5736511.1"/>
    <property type="molecule type" value="Genomic_DNA"/>
</dbReference>
<organism evidence="2 3">
    <name type="scientific">Lawsonibacter faecis</name>
    <dbReference type="NCBI Taxonomy" id="2763052"/>
    <lineage>
        <taxon>Bacteria</taxon>
        <taxon>Bacillati</taxon>
        <taxon>Bacillota</taxon>
        <taxon>Clostridia</taxon>
        <taxon>Eubacteriales</taxon>
        <taxon>Oscillospiraceae</taxon>
        <taxon>Lawsonibacter</taxon>
    </lineage>
</organism>
<evidence type="ECO:0000313" key="2">
    <source>
        <dbReference type="EMBL" id="MBC5736511.1"/>
    </source>
</evidence>
<protein>
    <submittedName>
        <fullName evidence="2">Uncharacterized protein</fullName>
    </submittedName>
</protein>
<reference evidence="2" key="1">
    <citation type="submission" date="2020-08" db="EMBL/GenBank/DDBJ databases">
        <title>Genome public.</title>
        <authorList>
            <person name="Liu C."/>
            <person name="Sun Q."/>
        </authorList>
    </citation>
    <scope>NUCLEOTIDE SEQUENCE</scope>
    <source>
        <strain evidence="2">NSJ-52</strain>
    </source>
</reference>
<feature type="transmembrane region" description="Helical" evidence="1">
    <location>
        <begin position="67"/>
        <end position="87"/>
    </location>
</feature>